<dbReference type="EMBL" id="AOGK01000017">
    <property type="protein sequence ID" value="MDG5977200.1"/>
    <property type="molecule type" value="Genomic_DNA"/>
</dbReference>
<sequence length="309" mass="32675">MTPRKLLKPMAYGLVALAFYYFLSELYNRLADIPPLHWDAYGVLAALASVLGVATTIAINGYMWRALLLDQGVAPALPKAMQIIAIAQFGKYLPGNVGHFAGRAALGSNVGIPVAVTLSTIMVETMWNLAVGAGFAALTLLLFSRELLPMLPYSLGPLGLSLLTAGLLVVPAITLRLFNRFFPELSRRLGGGKPIATTSFKTSLIVGAVVLLGFLILGGVLKLQAMWLFHIDAGHYPTMTILFAASWLIGYVVPGAPGGVGVREAMMVLLFTPVVGAGAAVGLGVSMRLATMLGDSLAFGLGLMSRRFV</sequence>
<keyword evidence="4 6" id="KW-1133">Transmembrane helix</keyword>
<feature type="transmembrane region" description="Helical" evidence="6">
    <location>
        <begin position="6"/>
        <end position="23"/>
    </location>
</feature>
<evidence type="ECO:0000256" key="4">
    <source>
        <dbReference type="ARBA" id="ARBA00022989"/>
    </source>
</evidence>
<feature type="transmembrane region" description="Helical" evidence="6">
    <location>
        <begin position="198"/>
        <end position="221"/>
    </location>
</feature>
<name>A0A9X4NSQ2_9BURK</name>
<evidence type="ECO:0000256" key="1">
    <source>
        <dbReference type="ARBA" id="ARBA00004651"/>
    </source>
</evidence>
<dbReference type="RefSeq" id="WP_068175294.1">
    <property type="nucleotide sequence ID" value="NZ_AOGK01000017.1"/>
</dbReference>
<feature type="transmembrane region" description="Helical" evidence="6">
    <location>
        <begin position="126"/>
        <end position="143"/>
    </location>
</feature>
<keyword evidence="2" id="KW-1003">Cell membrane</keyword>
<protein>
    <recommendedName>
        <fullName evidence="9">Flippase-like domain-containing protein</fullName>
    </recommendedName>
</protein>
<feature type="transmembrane region" description="Helical" evidence="6">
    <location>
        <begin position="233"/>
        <end position="253"/>
    </location>
</feature>
<dbReference type="Proteomes" id="UP001152876">
    <property type="component" value="Unassembled WGS sequence"/>
</dbReference>
<comment type="subcellular location">
    <subcellularLocation>
        <location evidence="1">Cell membrane</location>
        <topology evidence="1">Multi-pass membrane protein</topology>
    </subcellularLocation>
</comment>
<organism evidence="7 8">
    <name type="scientific">Hydrogenophaga taeniospiralis CCUG 15921</name>
    <dbReference type="NCBI Taxonomy" id="1281780"/>
    <lineage>
        <taxon>Bacteria</taxon>
        <taxon>Pseudomonadati</taxon>
        <taxon>Pseudomonadota</taxon>
        <taxon>Betaproteobacteria</taxon>
        <taxon>Burkholderiales</taxon>
        <taxon>Comamonadaceae</taxon>
        <taxon>Hydrogenophaga</taxon>
    </lineage>
</organism>
<feature type="transmembrane region" description="Helical" evidence="6">
    <location>
        <begin position="155"/>
        <end position="178"/>
    </location>
</feature>
<keyword evidence="5 6" id="KW-0472">Membrane</keyword>
<dbReference type="InterPro" id="IPR022791">
    <property type="entry name" value="L-PG_synthase/AglD"/>
</dbReference>
<dbReference type="OrthoDB" id="2542372at2"/>
<dbReference type="AlphaFoldDB" id="A0A9X4NSQ2"/>
<evidence type="ECO:0000256" key="6">
    <source>
        <dbReference type="SAM" id="Phobius"/>
    </source>
</evidence>
<evidence type="ECO:0000256" key="5">
    <source>
        <dbReference type="ARBA" id="ARBA00023136"/>
    </source>
</evidence>
<evidence type="ECO:0000313" key="7">
    <source>
        <dbReference type="EMBL" id="MDG5977200.1"/>
    </source>
</evidence>
<feature type="transmembrane region" description="Helical" evidence="6">
    <location>
        <begin position="265"/>
        <end position="285"/>
    </location>
</feature>
<feature type="transmembrane region" description="Helical" evidence="6">
    <location>
        <begin position="43"/>
        <end position="64"/>
    </location>
</feature>
<evidence type="ECO:0000256" key="3">
    <source>
        <dbReference type="ARBA" id="ARBA00022692"/>
    </source>
</evidence>
<proteinExistence type="predicted"/>
<dbReference type="Pfam" id="PF03706">
    <property type="entry name" value="LPG_synthase_TM"/>
    <property type="match status" value="1"/>
</dbReference>
<dbReference type="GO" id="GO:0005886">
    <property type="term" value="C:plasma membrane"/>
    <property type="evidence" value="ECO:0007669"/>
    <property type="project" value="UniProtKB-SubCell"/>
</dbReference>
<evidence type="ECO:0000313" key="8">
    <source>
        <dbReference type="Proteomes" id="UP001152876"/>
    </source>
</evidence>
<reference evidence="7" key="1">
    <citation type="submission" date="2013-01" db="EMBL/GenBank/DDBJ databases">
        <title>Genome draft of Hydrogenophaga taeniospiralis 2K1.</title>
        <authorList>
            <person name="Gomila M."/>
            <person name="Lalucat J."/>
        </authorList>
    </citation>
    <scope>NUCLEOTIDE SEQUENCE</scope>
    <source>
        <strain evidence="7">CCUG 15921</strain>
    </source>
</reference>
<comment type="caution">
    <text evidence="7">The sequence shown here is derived from an EMBL/GenBank/DDBJ whole genome shotgun (WGS) entry which is preliminary data.</text>
</comment>
<keyword evidence="3 6" id="KW-0812">Transmembrane</keyword>
<evidence type="ECO:0008006" key="9">
    <source>
        <dbReference type="Google" id="ProtNLM"/>
    </source>
</evidence>
<keyword evidence="8" id="KW-1185">Reference proteome</keyword>
<gene>
    <name evidence="7" type="ORF">H010_18203</name>
</gene>
<accession>A0A9X4NSQ2</accession>
<evidence type="ECO:0000256" key="2">
    <source>
        <dbReference type="ARBA" id="ARBA00022475"/>
    </source>
</evidence>